<evidence type="ECO:0000313" key="1">
    <source>
        <dbReference type="EMBL" id="AET00502.1"/>
    </source>
</evidence>
<evidence type="ECO:0000313" key="2">
    <source>
        <dbReference type="EnsemblPlants" id="AET00502"/>
    </source>
</evidence>
<dbReference type="PaxDb" id="3880-AET00502"/>
<proteinExistence type="predicted"/>
<dbReference type="HOGENOM" id="CLU_2674838_0_0_1"/>
<reference evidence="1 3" key="1">
    <citation type="journal article" date="2011" name="Nature">
        <title>The Medicago genome provides insight into the evolution of rhizobial symbioses.</title>
        <authorList>
            <person name="Young N.D."/>
            <person name="Debelle F."/>
            <person name="Oldroyd G.E."/>
            <person name="Geurts R."/>
            <person name="Cannon S.B."/>
            <person name="Udvardi M.K."/>
            <person name="Benedito V.A."/>
            <person name="Mayer K.F."/>
            <person name="Gouzy J."/>
            <person name="Schoof H."/>
            <person name="Van de Peer Y."/>
            <person name="Proost S."/>
            <person name="Cook D.R."/>
            <person name="Meyers B.C."/>
            <person name="Spannagl M."/>
            <person name="Cheung F."/>
            <person name="De Mita S."/>
            <person name="Krishnakumar V."/>
            <person name="Gundlach H."/>
            <person name="Zhou S."/>
            <person name="Mudge J."/>
            <person name="Bharti A.K."/>
            <person name="Murray J.D."/>
            <person name="Naoumkina M.A."/>
            <person name="Rosen B."/>
            <person name="Silverstein K.A."/>
            <person name="Tang H."/>
            <person name="Rombauts S."/>
            <person name="Zhao P.X."/>
            <person name="Zhou P."/>
            <person name="Barbe V."/>
            <person name="Bardou P."/>
            <person name="Bechner M."/>
            <person name="Bellec A."/>
            <person name="Berger A."/>
            <person name="Berges H."/>
            <person name="Bidwell S."/>
            <person name="Bisseling T."/>
            <person name="Choisne N."/>
            <person name="Couloux A."/>
            <person name="Denny R."/>
            <person name="Deshpande S."/>
            <person name="Dai X."/>
            <person name="Doyle J.J."/>
            <person name="Dudez A.M."/>
            <person name="Farmer A.D."/>
            <person name="Fouteau S."/>
            <person name="Franken C."/>
            <person name="Gibelin C."/>
            <person name="Gish J."/>
            <person name="Goldstein S."/>
            <person name="Gonzalez A.J."/>
            <person name="Green P.J."/>
            <person name="Hallab A."/>
            <person name="Hartog M."/>
            <person name="Hua A."/>
            <person name="Humphray S.J."/>
            <person name="Jeong D.H."/>
            <person name="Jing Y."/>
            <person name="Jocker A."/>
            <person name="Kenton S.M."/>
            <person name="Kim D.J."/>
            <person name="Klee K."/>
            <person name="Lai H."/>
            <person name="Lang C."/>
            <person name="Lin S."/>
            <person name="Macmil S.L."/>
            <person name="Magdelenat G."/>
            <person name="Matthews L."/>
            <person name="McCorrison J."/>
            <person name="Monaghan E.L."/>
            <person name="Mun J.H."/>
            <person name="Najar F.Z."/>
            <person name="Nicholson C."/>
            <person name="Noirot C."/>
            <person name="O'Bleness M."/>
            <person name="Paule C.R."/>
            <person name="Poulain J."/>
            <person name="Prion F."/>
            <person name="Qin B."/>
            <person name="Qu C."/>
            <person name="Retzel E.F."/>
            <person name="Riddle C."/>
            <person name="Sallet E."/>
            <person name="Samain S."/>
            <person name="Samson N."/>
            <person name="Sanders I."/>
            <person name="Saurat O."/>
            <person name="Scarpelli C."/>
            <person name="Schiex T."/>
            <person name="Segurens B."/>
            <person name="Severin A.J."/>
            <person name="Sherrier D.J."/>
            <person name="Shi R."/>
            <person name="Sims S."/>
            <person name="Singer S.R."/>
            <person name="Sinharoy S."/>
            <person name="Sterck L."/>
            <person name="Viollet A."/>
            <person name="Wang B.B."/>
            <person name="Wang K."/>
            <person name="Wang M."/>
            <person name="Wang X."/>
            <person name="Warfsmann J."/>
            <person name="Weissenbach J."/>
            <person name="White D.D."/>
            <person name="White J.D."/>
            <person name="Wiley G.B."/>
            <person name="Wincker P."/>
            <person name="Xing Y."/>
            <person name="Yang L."/>
            <person name="Yao Z."/>
            <person name="Ying F."/>
            <person name="Zhai J."/>
            <person name="Zhou L."/>
            <person name="Zuber A."/>
            <person name="Denarie J."/>
            <person name="Dixon R.A."/>
            <person name="May G.D."/>
            <person name="Schwartz D.C."/>
            <person name="Rogers J."/>
            <person name="Quetier F."/>
            <person name="Town C.D."/>
            <person name="Roe B.A."/>
        </authorList>
    </citation>
    <scope>NUCLEOTIDE SEQUENCE [LARGE SCALE GENOMIC DNA]</scope>
    <source>
        <strain evidence="1">A17</strain>
        <strain evidence="2 3">cv. Jemalong A17</strain>
    </source>
</reference>
<organism evidence="1 3">
    <name type="scientific">Medicago truncatula</name>
    <name type="common">Barrel medic</name>
    <name type="synonym">Medicago tribuloides</name>
    <dbReference type="NCBI Taxonomy" id="3880"/>
    <lineage>
        <taxon>Eukaryota</taxon>
        <taxon>Viridiplantae</taxon>
        <taxon>Streptophyta</taxon>
        <taxon>Embryophyta</taxon>
        <taxon>Tracheophyta</taxon>
        <taxon>Spermatophyta</taxon>
        <taxon>Magnoliopsida</taxon>
        <taxon>eudicotyledons</taxon>
        <taxon>Gunneridae</taxon>
        <taxon>Pentapetalae</taxon>
        <taxon>rosids</taxon>
        <taxon>fabids</taxon>
        <taxon>Fabales</taxon>
        <taxon>Fabaceae</taxon>
        <taxon>Papilionoideae</taxon>
        <taxon>50 kb inversion clade</taxon>
        <taxon>NPAAA clade</taxon>
        <taxon>Hologalegina</taxon>
        <taxon>IRL clade</taxon>
        <taxon>Trifolieae</taxon>
        <taxon>Medicago</taxon>
    </lineage>
</organism>
<reference evidence="1 3" key="2">
    <citation type="journal article" date="2014" name="BMC Genomics">
        <title>An improved genome release (version Mt4.0) for the model legume Medicago truncatula.</title>
        <authorList>
            <person name="Tang H."/>
            <person name="Krishnakumar V."/>
            <person name="Bidwell S."/>
            <person name="Rosen B."/>
            <person name="Chan A."/>
            <person name="Zhou S."/>
            <person name="Gentzbittel L."/>
            <person name="Childs K.L."/>
            <person name="Yandell M."/>
            <person name="Gundlach H."/>
            <person name="Mayer K.F."/>
            <person name="Schwartz D.C."/>
            <person name="Town C.D."/>
        </authorList>
    </citation>
    <scope>GENOME REANNOTATION</scope>
    <source>
        <strain evidence="2 3">cv. Jemalong A17</strain>
    </source>
</reference>
<accession>G7K8K1</accession>
<protein>
    <submittedName>
        <fullName evidence="1 2">Uncharacterized protein</fullName>
    </submittedName>
</protein>
<dbReference type="AlphaFoldDB" id="G7K8K1"/>
<reference evidence="2" key="3">
    <citation type="submission" date="2015-04" db="UniProtKB">
        <authorList>
            <consortium name="EnsemblPlants"/>
        </authorList>
    </citation>
    <scope>IDENTIFICATION</scope>
    <source>
        <strain evidence="2">cv. Jemalong A17</strain>
    </source>
</reference>
<sequence>MEIFPSLLEEHDHHGPYVRASVMLPNEYRATTALESWFMTGGRDGNRSGRPTEVYGLAYDRLADHIRLSEGQAQT</sequence>
<name>G7K8K1_MEDTR</name>
<gene>
    <name evidence="1" type="ordered locus">MTR_5g092770</name>
</gene>
<dbReference type="Proteomes" id="UP000002051">
    <property type="component" value="Chromosome 5"/>
</dbReference>
<dbReference type="EMBL" id="CM001221">
    <property type="protein sequence ID" value="AET00502.1"/>
    <property type="molecule type" value="Genomic_DNA"/>
</dbReference>
<keyword evidence="3" id="KW-1185">Reference proteome</keyword>
<dbReference type="EnsemblPlants" id="AET00502">
    <property type="protein sequence ID" value="AET00502"/>
    <property type="gene ID" value="MTR_5g092770"/>
</dbReference>
<evidence type="ECO:0000313" key="3">
    <source>
        <dbReference type="Proteomes" id="UP000002051"/>
    </source>
</evidence>